<accession>S5VVG3</accession>
<keyword evidence="2" id="KW-1185">Reference proteome</keyword>
<reference evidence="1 2" key="1">
    <citation type="journal article" date="2014" name="Genome Announc.">
        <title>Complete Genome Sequence of the Novel Giant Pseudomonas Phage PaBG.</title>
        <authorList>
            <person name="Sykilinda N.N."/>
            <person name="Bondar A.A."/>
            <person name="Gorshkova A.S."/>
            <person name="Kurochkina L.P."/>
            <person name="Kulikov E.E."/>
            <person name="Shneider M.M."/>
            <person name="Kadykov V.A."/>
            <person name="Solovjeva N.V."/>
            <person name="Kabilov M.R."/>
            <person name="Mesyanzhinov V.V."/>
            <person name="Vlassov V.V."/>
            <person name="Drukker V.V."/>
            <person name="Miroshnikov K.A."/>
        </authorList>
    </citation>
    <scope>NUCLEOTIDE SEQUENCE [LARGE SCALE GENOMIC DNA]</scope>
</reference>
<protein>
    <submittedName>
        <fullName evidence="1">Uncharacterized protein</fullName>
    </submittedName>
</protein>
<evidence type="ECO:0000313" key="2">
    <source>
        <dbReference type="Proteomes" id="UP000015545"/>
    </source>
</evidence>
<dbReference type="EMBL" id="KF147891">
    <property type="protein sequence ID" value="AGS82162.1"/>
    <property type="molecule type" value="Genomic_DNA"/>
</dbReference>
<dbReference type="Proteomes" id="UP000015545">
    <property type="component" value="Segment"/>
</dbReference>
<evidence type="ECO:0000313" key="1">
    <source>
        <dbReference type="EMBL" id="AGS82162.1"/>
    </source>
</evidence>
<organism evidence="1 2">
    <name type="scientific">Pseudomonas phage PaBG</name>
    <dbReference type="NCBI Taxonomy" id="1335230"/>
    <lineage>
        <taxon>Viruses</taxon>
        <taxon>Duplodnaviria</taxon>
        <taxon>Heunggongvirae</taxon>
        <taxon>Uroviricota</taxon>
        <taxon>Caudoviricetes</taxon>
        <taxon>Baikalvirus</taxon>
        <taxon>Baikalvirus PaBG</taxon>
    </lineage>
</organism>
<name>S5VVG3_9CAUD</name>
<gene>
    <name evidence="1" type="ORF">PaBG_00279</name>
</gene>
<proteinExistence type="predicted"/>
<sequence length="182" mass="20918">MQVVDGVDATKNDFRLRFREFHRTGFDEQLEVCANAVPNVLILAGSMPLDLTASDLEAYLNIHWLAACAAAGEDWAHLDGVDPFLVESELPRQIMYHSRTFKRFMPDDAHVRINALGYHRLGSQSMQQEMRMDMAFRVYVMGFAYWHGASDHDLAFINRRFSDLRWAPIIRGDIKTAIEELL</sequence>